<organism evidence="1 2">
    <name type="scientific">Papaver somniferum</name>
    <name type="common">Opium poppy</name>
    <dbReference type="NCBI Taxonomy" id="3469"/>
    <lineage>
        <taxon>Eukaryota</taxon>
        <taxon>Viridiplantae</taxon>
        <taxon>Streptophyta</taxon>
        <taxon>Embryophyta</taxon>
        <taxon>Tracheophyta</taxon>
        <taxon>Spermatophyta</taxon>
        <taxon>Magnoliopsida</taxon>
        <taxon>Ranunculales</taxon>
        <taxon>Papaveraceae</taxon>
        <taxon>Papaveroideae</taxon>
        <taxon>Papaver</taxon>
    </lineage>
</organism>
<evidence type="ECO:0000313" key="1">
    <source>
        <dbReference type="EMBL" id="RZC80127.1"/>
    </source>
</evidence>
<dbReference type="Gramene" id="RZC80127">
    <property type="protein sequence ID" value="RZC80127"/>
    <property type="gene ID" value="C5167_042701"/>
</dbReference>
<dbReference type="AlphaFoldDB" id="A0A4Y7L5A8"/>
<feature type="non-terminal residue" evidence="1">
    <location>
        <position position="1"/>
    </location>
</feature>
<protein>
    <submittedName>
        <fullName evidence="1">Uncharacterized protein</fullName>
    </submittedName>
</protein>
<evidence type="ECO:0000313" key="2">
    <source>
        <dbReference type="Proteomes" id="UP000316621"/>
    </source>
</evidence>
<reference evidence="1 2" key="1">
    <citation type="journal article" date="2018" name="Science">
        <title>The opium poppy genome and morphinan production.</title>
        <authorList>
            <person name="Guo L."/>
            <person name="Winzer T."/>
            <person name="Yang X."/>
            <person name="Li Y."/>
            <person name="Ning Z."/>
            <person name="He Z."/>
            <person name="Teodor R."/>
            <person name="Lu Y."/>
            <person name="Bowser T.A."/>
            <person name="Graham I.A."/>
            <person name="Ye K."/>
        </authorList>
    </citation>
    <scope>NUCLEOTIDE SEQUENCE [LARGE SCALE GENOMIC DNA]</scope>
    <source>
        <strain evidence="2">cv. HN1</strain>
        <tissue evidence="1">Leaves</tissue>
    </source>
</reference>
<proteinExistence type="predicted"/>
<dbReference type="EMBL" id="CM010724">
    <property type="protein sequence ID" value="RZC80127.1"/>
    <property type="molecule type" value="Genomic_DNA"/>
</dbReference>
<name>A0A4Y7L5A8_PAPSO</name>
<keyword evidence="2" id="KW-1185">Reference proteome</keyword>
<gene>
    <name evidence="1" type="ORF">C5167_042701</name>
</gene>
<accession>A0A4Y7L5A8</accession>
<dbReference type="Proteomes" id="UP000316621">
    <property type="component" value="Chromosome 10"/>
</dbReference>
<sequence length="236" mass="25755">GSFGSPFGGVAVFKGANPWIEVDGRVNSKNALQVYALKDTCKSAPTTGAVKKLHKYRSCCSNSELVAPNSIQVVYICCLMVKVEHPDQAKFEQLSKEIAESAAAFSISSPTHITRLLGVDDFIHSHTSSPESITFHERGEENEALITHFTFKHKVDSTVIGLHNELSSPVSVTTLLGKVMEKIIQQAGHKQTEIHLREPMSGLTIVVDGSLISQTKETAGWLHDHVVPDGSRERLV</sequence>